<dbReference type="PANTHER" id="PTHR33977:SF1">
    <property type="entry name" value="ZINC ION BINDING PROTEIN"/>
    <property type="match status" value="1"/>
</dbReference>
<dbReference type="Proteomes" id="UP000887013">
    <property type="component" value="Unassembled WGS sequence"/>
</dbReference>
<organism evidence="2 3">
    <name type="scientific">Nephila pilipes</name>
    <name type="common">Giant wood spider</name>
    <name type="synonym">Nephila maculata</name>
    <dbReference type="NCBI Taxonomy" id="299642"/>
    <lineage>
        <taxon>Eukaryota</taxon>
        <taxon>Metazoa</taxon>
        <taxon>Ecdysozoa</taxon>
        <taxon>Arthropoda</taxon>
        <taxon>Chelicerata</taxon>
        <taxon>Arachnida</taxon>
        <taxon>Araneae</taxon>
        <taxon>Araneomorphae</taxon>
        <taxon>Entelegynae</taxon>
        <taxon>Araneoidea</taxon>
        <taxon>Nephilidae</taxon>
        <taxon>Nephila</taxon>
    </lineage>
</organism>
<name>A0A8X6PSW1_NEPPI</name>
<proteinExistence type="predicted"/>
<feature type="domain" description="C2H2-type" evidence="1">
    <location>
        <begin position="35"/>
        <end position="56"/>
    </location>
</feature>
<accession>A0A8X6PSW1</accession>
<keyword evidence="3" id="KW-1185">Reference proteome</keyword>
<comment type="caution">
    <text evidence="2">The sequence shown here is derived from an EMBL/GenBank/DDBJ whole genome shotgun (WGS) entry which is preliminary data.</text>
</comment>
<dbReference type="PANTHER" id="PTHR33977">
    <property type="entry name" value="ZINC ION BINDING PROTEIN"/>
    <property type="match status" value="1"/>
</dbReference>
<dbReference type="OrthoDB" id="6434392at2759"/>
<dbReference type="Pfam" id="PF10551">
    <property type="entry name" value="MULE"/>
    <property type="match status" value="1"/>
</dbReference>
<sequence>MEVLSEEQQLFSGLSEEQQPFSGLSADVYKRNRTCAICDKKFRTMKQLIKHYNDCHEDFQLQLENHIFNTDEEFLNWKKEEEIKTNSSFVDDMLSIDLLVNKLKKDVYNPVLVYKSIGNVLDYNPLIKEQDFILGVLTEAQLELLNIYGKNLVMIDSTHGTNKYGFLLTTLMLNDENHEDLPVAILYSNRVCCQVLELFFKGIKERLPSLKPKIFMSDDDPAFSNAWTKIFGRVETNLLCSWHVLHSWNRNLNNKINNSELKNIKKDELRNLMREVDIVTFEHMFKCFVEKHRENDAIKGFINYFLKFYGGRKEKWAYCYRVGCGVNTNMKLERWHRNLKYEGQGKIMQRLDRSLSLVLNAIDKKLVGRIISIERGKLTSKIAVIRERHSKSVIAMENYTVEQIEQMKWIVSKNVKNYINTYEINKSKKYNLLKIFLLTRISDLSGNSKNPGHSKNRSMPTLRKAVKRKDHPVPVVCLLFPVFL</sequence>
<dbReference type="PROSITE" id="PS00028">
    <property type="entry name" value="ZINC_FINGER_C2H2_1"/>
    <property type="match status" value="1"/>
</dbReference>
<dbReference type="InterPro" id="IPR018289">
    <property type="entry name" value="MULE_transposase_dom"/>
</dbReference>
<dbReference type="EMBL" id="BMAW01073356">
    <property type="protein sequence ID" value="GFT87474.1"/>
    <property type="molecule type" value="Genomic_DNA"/>
</dbReference>
<evidence type="ECO:0000259" key="1">
    <source>
        <dbReference type="PROSITE" id="PS00028"/>
    </source>
</evidence>
<evidence type="ECO:0000313" key="2">
    <source>
        <dbReference type="EMBL" id="GFT87474.1"/>
    </source>
</evidence>
<protein>
    <recommendedName>
        <fullName evidence="1">C2H2-type domain-containing protein</fullName>
    </recommendedName>
</protein>
<gene>
    <name evidence="2" type="primary">X975_01819</name>
    <name evidence="2" type="ORF">NPIL_184221</name>
</gene>
<evidence type="ECO:0000313" key="3">
    <source>
        <dbReference type="Proteomes" id="UP000887013"/>
    </source>
</evidence>
<reference evidence="2" key="1">
    <citation type="submission" date="2020-08" db="EMBL/GenBank/DDBJ databases">
        <title>Multicomponent nature underlies the extraordinary mechanical properties of spider dragline silk.</title>
        <authorList>
            <person name="Kono N."/>
            <person name="Nakamura H."/>
            <person name="Mori M."/>
            <person name="Yoshida Y."/>
            <person name="Ohtoshi R."/>
            <person name="Malay A.D."/>
            <person name="Moran D.A.P."/>
            <person name="Tomita M."/>
            <person name="Numata K."/>
            <person name="Arakawa K."/>
        </authorList>
    </citation>
    <scope>NUCLEOTIDE SEQUENCE</scope>
</reference>
<dbReference type="AlphaFoldDB" id="A0A8X6PSW1"/>
<dbReference type="InterPro" id="IPR013087">
    <property type="entry name" value="Znf_C2H2_type"/>
</dbReference>